<gene>
    <name evidence="2" type="ORF">Q2T41_03085</name>
</gene>
<proteinExistence type="predicted"/>
<reference evidence="2" key="2">
    <citation type="submission" date="2023-06" db="EMBL/GenBank/DDBJ databases">
        <authorList>
            <person name="Lucena T."/>
            <person name="Sun Q."/>
        </authorList>
    </citation>
    <scope>NUCLEOTIDE SEQUENCE</scope>
    <source>
        <strain evidence="2">CECT 8869</strain>
    </source>
</reference>
<evidence type="ECO:0000259" key="1">
    <source>
        <dbReference type="Pfam" id="PF18329"/>
    </source>
</evidence>
<accession>A0ABT8RMU7</accession>
<keyword evidence="3" id="KW-1185">Reference proteome</keyword>
<dbReference type="InterPro" id="IPR040475">
    <property type="entry name" value="SGBP_B_XBD"/>
</dbReference>
<dbReference type="EMBL" id="JAUKUC010000001">
    <property type="protein sequence ID" value="MDO1511649.1"/>
    <property type="molecule type" value="Genomic_DNA"/>
</dbReference>
<evidence type="ECO:0000313" key="2">
    <source>
        <dbReference type="EMBL" id="MDO1511649.1"/>
    </source>
</evidence>
<feature type="domain" description="Surface glycan-binding protein B xyloglucan binding" evidence="1">
    <location>
        <begin position="221"/>
        <end position="440"/>
    </location>
</feature>
<dbReference type="RefSeq" id="WP_304434902.1">
    <property type="nucleotide sequence ID" value="NZ_JAUKUC010000001.1"/>
</dbReference>
<protein>
    <submittedName>
        <fullName evidence="2">Glycan-binding surface protein</fullName>
    </submittedName>
</protein>
<dbReference type="InterPro" id="IPR013783">
    <property type="entry name" value="Ig-like_fold"/>
</dbReference>
<sequence>MKNIIVLKKIFTSAVPIGLLLIVLFFTACDEDDTMNGTINITGVYLQDVNSTVQDRPVNFARLGQLLRLQGSGFTGLSKIYINGFETFFNTVYVSDSSLLVRISGDTPTVDADEVARNTIRLVRGGEETIYSFEIRDSAPTITNISNTLPNEGEEITVFGTGLLEVSKVIFPGNIEVTTGITFDAVDGEFFTVTVPSGIPDSGGPLLAETANGRVYSPSYFNVRNGLILNFDGTGALGEFGNTIRLDELQSATVGEGNISQGNYVYHGPADGETFGAGANRNSEVFTSGSESWRSAYTSFIPVTTPVDSVAFQFEVYVPEPWEGTGFIQILLINNFNGGEFSGGVYNYIPWIVEGEVEPFQTTGWTTVTVPLSEFYLFSDGEFTFEDVLQYREGATFKNFGFFFNNSDIALSNVIDSNSDEVFAASETSIAVYTDNWRIVSLEVPALSDFPE</sequence>
<comment type="caution">
    <text evidence="2">The sequence shown here is derived from an EMBL/GenBank/DDBJ whole genome shotgun (WGS) entry which is preliminary data.</text>
</comment>
<dbReference type="Proteomes" id="UP001168579">
    <property type="component" value="Unassembled WGS sequence"/>
</dbReference>
<name>A0ABT8RMU7_9FLAO</name>
<dbReference type="Gene3D" id="2.60.40.10">
    <property type="entry name" value="Immunoglobulins"/>
    <property type="match status" value="2"/>
</dbReference>
<organism evidence="2 3">
    <name type="scientific">Maribacter confluentis</name>
    <dbReference type="NCBI Taxonomy" id="1656093"/>
    <lineage>
        <taxon>Bacteria</taxon>
        <taxon>Pseudomonadati</taxon>
        <taxon>Bacteroidota</taxon>
        <taxon>Flavobacteriia</taxon>
        <taxon>Flavobacteriales</taxon>
        <taxon>Flavobacteriaceae</taxon>
        <taxon>Maribacter</taxon>
    </lineage>
</organism>
<evidence type="ECO:0000313" key="3">
    <source>
        <dbReference type="Proteomes" id="UP001168579"/>
    </source>
</evidence>
<dbReference type="PROSITE" id="PS51257">
    <property type="entry name" value="PROKAR_LIPOPROTEIN"/>
    <property type="match status" value="1"/>
</dbReference>
<reference evidence="2" key="1">
    <citation type="journal article" date="2014" name="Int. J. Syst. Evol. Microbiol.">
        <title>Complete genome of a new Firmicutes species belonging to the dominant human colonic microbiota ('Ruminococcus bicirculans') reveals two chromosomes and a selective capacity to utilize plant glucans.</title>
        <authorList>
            <consortium name="NISC Comparative Sequencing Program"/>
            <person name="Wegmann U."/>
            <person name="Louis P."/>
            <person name="Goesmann A."/>
            <person name="Henrissat B."/>
            <person name="Duncan S.H."/>
            <person name="Flint H.J."/>
        </authorList>
    </citation>
    <scope>NUCLEOTIDE SEQUENCE</scope>
    <source>
        <strain evidence="2">CECT 8869</strain>
    </source>
</reference>
<dbReference type="Pfam" id="PF18329">
    <property type="entry name" value="SGBP_B_XBD"/>
    <property type="match status" value="1"/>
</dbReference>